<name>A0A455ST06_9CHLR</name>
<dbReference type="PROSITE" id="PS00108">
    <property type="entry name" value="PROTEIN_KINASE_ST"/>
    <property type="match status" value="1"/>
</dbReference>
<evidence type="ECO:0000256" key="8">
    <source>
        <dbReference type="SAM" id="Phobius"/>
    </source>
</evidence>
<dbReference type="GO" id="GO:0005524">
    <property type="term" value="F:ATP binding"/>
    <property type="evidence" value="ECO:0007669"/>
    <property type="project" value="UniProtKB-UniRule"/>
</dbReference>
<dbReference type="InterPro" id="IPR000719">
    <property type="entry name" value="Prot_kinase_dom"/>
</dbReference>
<dbReference type="InterPro" id="IPR017441">
    <property type="entry name" value="Protein_kinase_ATP_BS"/>
</dbReference>
<evidence type="ECO:0000256" key="3">
    <source>
        <dbReference type="ARBA" id="ARBA00022741"/>
    </source>
</evidence>
<organism evidence="10">
    <name type="scientific">Thermosporothrix sp. COM3</name>
    <dbReference type="NCBI Taxonomy" id="2490863"/>
    <lineage>
        <taxon>Bacteria</taxon>
        <taxon>Bacillati</taxon>
        <taxon>Chloroflexota</taxon>
        <taxon>Ktedonobacteria</taxon>
        <taxon>Ktedonobacterales</taxon>
        <taxon>Thermosporotrichaceae</taxon>
        <taxon>Thermosporothrix</taxon>
    </lineage>
</organism>
<dbReference type="EMBL" id="AP019376">
    <property type="protein sequence ID" value="BBH90032.1"/>
    <property type="molecule type" value="Genomic_DNA"/>
</dbReference>
<keyword evidence="5 6" id="KW-0067">ATP-binding</keyword>
<evidence type="ECO:0000256" key="1">
    <source>
        <dbReference type="ARBA" id="ARBA00012513"/>
    </source>
</evidence>
<keyword evidence="4" id="KW-0418">Kinase</keyword>
<keyword evidence="2" id="KW-0808">Transferase</keyword>
<dbReference type="AlphaFoldDB" id="A0A455ST06"/>
<dbReference type="EC" id="2.7.11.1" evidence="1"/>
<dbReference type="InterPro" id="IPR008271">
    <property type="entry name" value="Ser/Thr_kinase_AS"/>
</dbReference>
<dbReference type="CDD" id="cd14014">
    <property type="entry name" value="STKc_PknB_like"/>
    <property type="match status" value="1"/>
</dbReference>
<feature type="transmembrane region" description="Helical" evidence="8">
    <location>
        <begin position="346"/>
        <end position="366"/>
    </location>
</feature>
<dbReference type="Gene3D" id="3.30.200.20">
    <property type="entry name" value="Phosphorylase Kinase, domain 1"/>
    <property type="match status" value="1"/>
</dbReference>
<gene>
    <name evidence="10" type="ORF">KTC_47830</name>
</gene>
<keyword evidence="8" id="KW-0472">Membrane</keyword>
<feature type="transmembrane region" description="Helical" evidence="8">
    <location>
        <begin position="421"/>
        <end position="442"/>
    </location>
</feature>
<evidence type="ECO:0000256" key="5">
    <source>
        <dbReference type="ARBA" id="ARBA00022840"/>
    </source>
</evidence>
<keyword evidence="8" id="KW-0812">Transmembrane</keyword>
<evidence type="ECO:0000256" key="7">
    <source>
        <dbReference type="SAM" id="MobiDB-lite"/>
    </source>
</evidence>
<evidence type="ECO:0000313" key="10">
    <source>
        <dbReference type="EMBL" id="BBH90032.1"/>
    </source>
</evidence>
<dbReference type="Pfam" id="PF00069">
    <property type="entry name" value="Pkinase"/>
    <property type="match status" value="1"/>
</dbReference>
<sequence length="537" mass="58635">MFEYIGRTVGNYHLLRGLGQGGFADVYLGEHLHLGTYAAIKILHTRLANDAITQFRTEARTVAQLRHPNIVRILDFGIEQGAPFLVMDYAPDASLRERHRYGERVSLSAVLAYVGQIADALQFAHDRKVIHRDIKPENMLVGSRQEILLTDFGIAVVAHSTNSAKTENFAGTPYYIAPEQAMSHPRPASDQYALAVVAYEWLAGRRPFDGTFTEIVAKHLSAPPPPMGSHVPNAVAHVLMKALAKDPQQRFSCVAEFAVALREATVATYPLTSVALQRSTVADASTVVHVSEQMKTERASDGLMQQQQLVLPATPAPEAEKPLPTPAHTEEKTRMASHKKTRLWKLFRALLWVVLGACLALLLYASRNSSGSMTGVEITVVLAMLPLYIMLTGILFGWWLGPLLLLLPSLAFLPLGAYIDGQLLIGLIVGAMFCSCLTGFLASRKGRPRFKRAWIGISILLLLCSLPLTCILYPPSGPENLLIVVLGGASANCTGPASCRLDHVESFQARDCGPKREDGKRLKPCHRGSLRDGVAAV</sequence>
<keyword evidence="8" id="KW-1133">Transmembrane helix</keyword>
<feature type="region of interest" description="Disordered" evidence="7">
    <location>
        <begin position="314"/>
        <end position="334"/>
    </location>
</feature>
<protein>
    <recommendedName>
        <fullName evidence="1">non-specific serine/threonine protein kinase</fullName>
        <ecNumber evidence="1">2.7.11.1</ecNumber>
    </recommendedName>
</protein>
<dbReference type="PANTHER" id="PTHR43289:SF6">
    <property type="entry name" value="SERINE_THREONINE-PROTEIN KINASE NEKL-3"/>
    <property type="match status" value="1"/>
</dbReference>
<dbReference type="SMART" id="SM00220">
    <property type="entry name" value="S_TKc"/>
    <property type="match status" value="1"/>
</dbReference>
<feature type="transmembrane region" description="Helical" evidence="8">
    <location>
        <begin position="378"/>
        <end position="401"/>
    </location>
</feature>
<dbReference type="SUPFAM" id="SSF56112">
    <property type="entry name" value="Protein kinase-like (PK-like)"/>
    <property type="match status" value="1"/>
</dbReference>
<accession>A0A455ST06</accession>
<keyword evidence="3 6" id="KW-0547">Nucleotide-binding</keyword>
<feature type="transmembrane region" description="Helical" evidence="8">
    <location>
        <begin position="454"/>
        <end position="474"/>
    </location>
</feature>
<evidence type="ECO:0000256" key="2">
    <source>
        <dbReference type="ARBA" id="ARBA00022679"/>
    </source>
</evidence>
<feature type="binding site" evidence="6">
    <location>
        <position position="41"/>
    </location>
    <ligand>
        <name>ATP</name>
        <dbReference type="ChEBI" id="CHEBI:30616"/>
    </ligand>
</feature>
<evidence type="ECO:0000259" key="9">
    <source>
        <dbReference type="PROSITE" id="PS50011"/>
    </source>
</evidence>
<proteinExistence type="predicted"/>
<evidence type="ECO:0000256" key="4">
    <source>
        <dbReference type="ARBA" id="ARBA00022777"/>
    </source>
</evidence>
<dbReference type="GO" id="GO:0004674">
    <property type="term" value="F:protein serine/threonine kinase activity"/>
    <property type="evidence" value="ECO:0007669"/>
    <property type="project" value="UniProtKB-EC"/>
</dbReference>
<reference evidence="10" key="1">
    <citation type="submission" date="2018-12" db="EMBL/GenBank/DDBJ databases">
        <title>Novel natural products biosynthetic potential of the class Ktedonobacteria.</title>
        <authorList>
            <person name="Zheng Y."/>
            <person name="Saitou A."/>
            <person name="Wang C.M."/>
            <person name="Toyoda A."/>
            <person name="Minakuchi Y."/>
            <person name="Sekiguchi Y."/>
            <person name="Ueda K."/>
            <person name="Takano H."/>
            <person name="Sakai Y."/>
            <person name="Yokota A."/>
            <person name="Yabe S."/>
        </authorList>
    </citation>
    <scope>NUCLEOTIDE SEQUENCE</scope>
    <source>
        <strain evidence="10">COM3</strain>
    </source>
</reference>
<dbReference type="PROSITE" id="PS00107">
    <property type="entry name" value="PROTEIN_KINASE_ATP"/>
    <property type="match status" value="1"/>
</dbReference>
<dbReference type="Gene3D" id="1.10.510.10">
    <property type="entry name" value="Transferase(Phosphotransferase) domain 1"/>
    <property type="match status" value="1"/>
</dbReference>
<evidence type="ECO:0000256" key="6">
    <source>
        <dbReference type="PROSITE-ProRule" id="PRU10141"/>
    </source>
</evidence>
<feature type="domain" description="Protein kinase" evidence="9">
    <location>
        <begin position="12"/>
        <end position="266"/>
    </location>
</feature>
<dbReference type="PROSITE" id="PS50011">
    <property type="entry name" value="PROTEIN_KINASE_DOM"/>
    <property type="match status" value="1"/>
</dbReference>
<dbReference type="InterPro" id="IPR011009">
    <property type="entry name" value="Kinase-like_dom_sf"/>
</dbReference>
<dbReference type="PANTHER" id="PTHR43289">
    <property type="entry name" value="MITOGEN-ACTIVATED PROTEIN KINASE KINASE KINASE 20-RELATED"/>
    <property type="match status" value="1"/>
</dbReference>